<organism evidence="2 3">
    <name type="scientific">Hymenobacter gummosus</name>
    <dbReference type="NCBI Taxonomy" id="1776032"/>
    <lineage>
        <taxon>Bacteria</taxon>
        <taxon>Pseudomonadati</taxon>
        <taxon>Bacteroidota</taxon>
        <taxon>Cytophagia</taxon>
        <taxon>Cytophagales</taxon>
        <taxon>Hymenobacteraceae</taxon>
        <taxon>Hymenobacter</taxon>
    </lineage>
</organism>
<sequence length="241" mass="26765">MPLLLMRYGLIMGAAALLSLPTAGPAPAPPTLLERLPLLPLPLRLDSTLRVSPVPFTRREAWRELLLPLNDVKEDSADTFDFPVGATSIGDYQQWKGRKLDQPLRRMPYYSPIFNGHLFVIGKVKLQGGLLAVLWGFHQNVPTYGSGPTYWLVVPRRPPGKAAYRTVYENLVVDMPDAPFIYTSAELRADRLTVTRKSIENPWAKQRHRPAPGAKDSLLSRQTYAVGAGGFKLLPAAKTPD</sequence>
<comment type="caution">
    <text evidence="2">The sequence shown here is derived from an EMBL/GenBank/DDBJ whole genome shotgun (WGS) entry which is preliminary data.</text>
</comment>
<name>A0A3S0JE02_9BACT</name>
<evidence type="ECO:0000313" key="3">
    <source>
        <dbReference type="Proteomes" id="UP000282184"/>
    </source>
</evidence>
<reference evidence="2 3" key="1">
    <citation type="submission" date="2018-12" db="EMBL/GenBank/DDBJ databases">
        <title>Hymenobacter gummosus sp. nov., isolated from a spring.</title>
        <authorList>
            <person name="Nie L."/>
        </authorList>
    </citation>
    <scope>NUCLEOTIDE SEQUENCE [LARGE SCALE GENOMIC DNA]</scope>
    <source>
        <strain evidence="2 3">KCTC 52166</strain>
    </source>
</reference>
<dbReference type="Proteomes" id="UP000282184">
    <property type="component" value="Unassembled WGS sequence"/>
</dbReference>
<evidence type="ECO:0000256" key="1">
    <source>
        <dbReference type="SAM" id="SignalP"/>
    </source>
</evidence>
<keyword evidence="1" id="KW-0732">Signal</keyword>
<feature type="chain" id="PRO_5018567301" description="GLPGLI family protein" evidence="1">
    <location>
        <begin position="29"/>
        <end position="241"/>
    </location>
</feature>
<proteinExistence type="predicted"/>
<keyword evidence="3" id="KW-1185">Reference proteome</keyword>
<gene>
    <name evidence="2" type="ORF">EJV47_22395</name>
</gene>
<feature type="signal peptide" evidence="1">
    <location>
        <begin position="1"/>
        <end position="28"/>
    </location>
</feature>
<accession>A0A3S0JE02</accession>
<dbReference type="EMBL" id="RXOF01000016">
    <property type="protein sequence ID" value="RTQ46279.1"/>
    <property type="molecule type" value="Genomic_DNA"/>
</dbReference>
<dbReference type="RefSeq" id="WP_126695443.1">
    <property type="nucleotide sequence ID" value="NZ_RXOF01000016.1"/>
</dbReference>
<evidence type="ECO:0000313" key="2">
    <source>
        <dbReference type="EMBL" id="RTQ46279.1"/>
    </source>
</evidence>
<evidence type="ECO:0008006" key="4">
    <source>
        <dbReference type="Google" id="ProtNLM"/>
    </source>
</evidence>
<dbReference type="AlphaFoldDB" id="A0A3S0JE02"/>
<protein>
    <recommendedName>
        <fullName evidence="4">GLPGLI family protein</fullName>
    </recommendedName>
</protein>